<gene>
    <name evidence="4" type="ORF">SAMN05444409_3234</name>
</gene>
<dbReference type="InterPro" id="IPR011047">
    <property type="entry name" value="Quinoprotein_ADH-like_sf"/>
</dbReference>
<dbReference type="OrthoDB" id="9811934at2"/>
<protein>
    <submittedName>
        <fullName evidence="4">Por secretion system C-terminal sorting domain-containing protein</fullName>
    </submittedName>
</protein>
<dbReference type="Pfam" id="PF18962">
    <property type="entry name" value="Por_Secre_tail"/>
    <property type="match status" value="1"/>
</dbReference>
<dbReference type="Proteomes" id="UP000185207">
    <property type="component" value="Unassembled WGS sequence"/>
</dbReference>
<dbReference type="EMBL" id="FSRK01000002">
    <property type="protein sequence ID" value="SIO38391.1"/>
    <property type="molecule type" value="Genomic_DNA"/>
</dbReference>
<sequence length="976" mass="109137">MKKLYFIFSFILGLSVFSQNNNSFEIVKGFHANTYGGGMIFQTIFDSNLDHITVGQANGPYKFMNETINSTGISSLYISKNSKVDGSKIWIKTLDPGPMGELVPNAVTMDSQDNIYIIAAFEGAITLNNVNNSADNKDFDQVLLKFDSSGNLLWIKELPKKAGSFPLTISMRIDGNNLYALINAETIVKFNIFTGDKIAEKKFDKLYITQFEAKANQLYLNCQAHDPVSILDYNFEDFSSFILKTDSNLVETNYLRIFNNNNYGNLSGFNVLISEDNYLYVSFAGYSTFQIIAQSNNGLFAMPIAQNSLQIGSALMILGKFSMDFTNYKWFYKYPSSGGASLLMNKGRNYNINLTSYFPNFSIGIDNQILYFNARGLINISSEGHLSSFYHIPNGYNSGGSSKSINVAYTDTEDYIAIPSDYHASLTFKGNASDSNPLLIKKYSDENLGGTISNGNLLKTFENGNTYQNVNHSKSVPVFYGTSMFSVSETNRSISKISPSGSIIWNIQSHEYEDFPSESYGNDTGINNSEEISYIVKCRNEIINQCQVTASNGEKFYGNAGDFLVSKINSDGHFLFKNKFVPLNSSSTMENRGIFATEFGETLLVGLVSGDFQYLGSNYSFPTKSMMVCKLSTSGNISFLRSFPYTYDNILIQQDQANNIYLFFNTTHSGSLTYDSITISDNNVNSKAIFLKMNASGQVISGKDFNSGRSGYQPFYINSICKLSTGFAIYGNTQGNTTADNIQFTNPYISSNTFIHTTDIITRLDTIGNILWSYPLYSPETAQTSYGYQAKYMIAKDQEDNLYITPTFKRKLTYRNSEILLNEDYKQSILLKLDGSGNLLSQKPLGLFLSSPIVDVYGINKISILAQVVAKPLDNFDYGYIGGYNAVTIFLEKEELATQDFPKDIFSIYPNPTSDILNITTKEKINNIEIYDSIGRKVTAEFNSNNQIDVQKLISGVYYIRITTDKNNLTSKFIKK</sequence>
<feature type="chain" id="PRO_5012907323" evidence="2">
    <location>
        <begin position="19"/>
        <end position="976"/>
    </location>
</feature>
<feature type="domain" description="Secretion system C-terminal sorting" evidence="3">
    <location>
        <begin position="908"/>
        <end position="974"/>
    </location>
</feature>
<accession>A0A1N6J2A4</accession>
<keyword evidence="5" id="KW-1185">Reference proteome</keyword>
<dbReference type="STRING" id="1416779.SAMN05444409_3234"/>
<reference evidence="5" key="1">
    <citation type="submission" date="2016-11" db="EMBL/GenBank/DDBJ databases">
        <authorList>
            <person name="Varghese N."/>
            <person name="Submissions S."/>
        </authorList>
    </citation>
    <scope>NUCLEOTIDE SEQUENCE [LARGE SCALE GENOMIC DNA]</scope>
    <source>
        <strain evidence="5">DSM 27623</strain>
    </source>
</reference>
<organism evidence="4 5">
    <name type="scientific">Epilithonimonas zeae</name>
    <dbReference type="NCBI Taxonomy" id="1416779"/>
    <lineage>
        <taxon>Bacteria</taxon>
        <taxon>Pseudomonadati</taxon>
        <taxon>Bacteroidota</taxon>
        <taxon>Flavobacteriia</taxon>
        <taxon>Flavobacteriales</taxon>
        <taxon>Weeksellaceae</taxon>
        <taxon>Chryseobacterium group</taxon>
        <taxon>Epilithonimonas</taxon>
    </lineage>
</organism>
<dbReference type="InterPro" id="IPR026444">
    <property type="entry name" value="Secre_tail"/>
</dbReference>
<keyword evidence="1 2" id="KW-0732">Signal</keyword>
<evidence type="ECO:0000256" key="2">
    <source>
        <dbReference type="SAM" id="SignalP"/>
    </source>
</evidence>
<evidence type="ECO:0000259" key="3">
    <source>
        <dbReference type="Pfam" id="PF18962"/>
    </source>
</evidence>
<evidence type="ECO:0000313" key="4">
    <source>
        <dbReference type="EMBL" id="SIO38391.1"/>
    </source>
</evidence>
<evidence type="ECO:0000256" key="1">
    <source>
        <dbReference type="ARBA" id="ARBA00022729"/>
    </source>
</evidence>
<dbReference type="SUPFAM" id="SSF50998">
    <property type="entry name" value="Quinoprotein alcohol dehydrogenase-like"/>
    <property type="match status" value="1"/>
</dbReference>
<evidence type="ECO:0000313" key="5">
    <source>
        <dbReference type="Proteomes" id="UP000185207"/>
    </source>
</evidence>
<feature type="signal peptide" evidence="2">
    <location>
        <begin position="1"/>
        <end position="18"/>
    </location>
</feature>
<dbReference type="AlphaFoldDB" id="A0A1N6J2A4"/>
<dbReference type="NCBIfam" id="TIGR04183">
    <property type="entry name" value="Por_Secre_tail"/>
    <property type="match status" value="1"/>
</dbReference>
<dbReference type="RefSeq" id="WP_074236335.1">
    <property type="nucleotide sequence ID" value="NZ_FSRK01000002.1"/>
</dbReference>
<name>A0A1N6J2A4_9FLAO</name>
<proteinExistence type="predicted"/>